<keyword evidence="3" id="KW-1185">Reference proteome</keyword>
<feature type="region of interest" description="Disordered" evidence="1">
    <location>
        <begin position="452"/>
        <end position="480"/>
    </location>
</feature>
<dbReference type="Pfam" id="PF15734">
    <property type="entry name" value="MIIP"/>
    <property type="match status" value="1"/>
</dbReference>
<dbReference type="OrthoDB" id="10002384at2759"/>
<organism evidence="2 3">
    <name type="scientific">Aquila chrysaetos chrysaetos</name>
    <dbReference type="NCBI Taxonomy" id="223781"/>
    <lineage>
        <taxon>Eukaryota</taxon>
        <taxon>Metazoa</taxon>
        <taxon>Chordata</taxon>
        <taxon>Craniata</taxon>
        <taxon>Vertebrata</taxon>
        <taxon>Euteleostomi</taxon>
        <taxon>Archelosauria</taxon>
        <taxon>Archosauria</taxon>
        <taxon>Dinosauria</taxon>
        <taxon>Saurischia</taxon>
        <taxon>Theropoda</taxon>
        <taxon>Coelurosauria</taxon>
        <taxon>Aves</taxon>
        <taxon>Neognathae</taxon>
        <taxon>Neoaves</taxon>
        <taxon>Telluraves</taxon>
        <taxon>Accipitrimorphae</taxon>
        <taxon>Accipitriformes</taxon>
        <taxon>Accipitridae</taxon>
        <taxon>Accipitrinae</taxon>
        <taxon>Aquila</taxon>
    </lineage>
</organism>
<dbReference type="PANTHER" id="PTHR34831:SF1">
    <property type="entry name" value="MIGRATION AND INVASION-INHIBITORY PROTEIN"/>
    <property type="match status" value="1"/>
</dbReference>
<protein>
    <submittedName>
        <fullName evidence="2">Migration and invasion inhibitory protein</fullName>
    </submittedName>
</protein>
<reference evidence="2" key="2">
    <citation type="submission" date="2025-09" db="UniProtKB">
        <authorList>
            <consortium name="Ensembl"/>
        </authorList>
    </citation>
    <scope>IDENTIFICATION</scope>
</reference>
<dbReference type="PANTHER" id="PTHR34831">
    <property type="entry name" value="MIGRATION AND INVASION-INHIBITORY PROTEIN"/>
    <property type="match status" value="1"/>
</dbReference>
<dbReference type="Proteomes" id="UP000472275">
    <property type="component" value="Chromosome 6"/>
</dbReference>
<reference evidence="2" key="1">
    <citation type="submission" date="2025-08" db="UniProtKB">
        <authorList>
            <consortium name="Ensembl"/>
        </authorList>
    </citation>
    <scope>IDENTIFICATION</scope>
</reference>
<name>A0A663F823_AQUCH</name>
<dbReference type="InterPro" id="IPR031466">
    <property type="entry name" value="MIIP"/>
</dbReference>
<dbReference type="GeneTree" id="ENSGT00390000003768"/>
<evidence type="ECO:0000313" key="2">
    <source>
        <dbReference type="Ensembl" id="ENSACCP00020021010.1"/>
    </source>
</evidence>
<evidence type="ECO:0000313" key="3">
    <source>
        <dbReference type="Proteomes" id="UP000472275"/>
    </source>
</evidence>
<gene>
    <name evidence="2" type="primary">MIIP</name>
</gene>
<dbReference type="InParanoid" id="A0A663F823"/>
<dbReference type="GO" id="GO:0030336">
    <property type="term" value="P:negative regulation of cell migration"/>
    <property type="evidence" value="ECO:0007669"/>
    <property type="project" value="InterPro"/>
</dbReference>
<sequence>MELEHLKRLRQANQELLQRLRMKQEEIRQRLPSKPLFPASLRNRTSTEISVPVAKRGKESQVNAVTSTADPAVLVSVEPGAYAARAAFCSSLKHSSNDRGVQQQQAKMHEAVGLDSSFPGKEKNVMPVSAIIMCGRETSGVDRDGYARGSPEKESFLLGRGENRKQSTLLPGFHEKKQLKGHLDPSLSRIQSEETSKQHVVIREPIIPKSILLTSQSKELKKEAGHVTFQSDPEEYTIPLSSWSVRPFLGYDWIAGLLDTNSSVVEESDQYFSELHEFRQANREACVHEQHLEPEALDDIVPEQEPDLITSLHKCVYCYRLNQRLFTVPVDSESTCPVCKIPRTQQPAETLEEPAYVRVSIPRSTLMPAYKYKAHRRKSFEPADNLALPSHCLAGWENIIPSSNPRLSSLDLRASLEEKPSHHPRLNSVSRLSGRTRTDQLLNLTHLTHFRFSSASQQREQNKPGHYRAAPNLNPTASTL</sequence>
<accession>A0A663F823</accession>
<evidence type="ECO:0000256" key="1">
    <source>
        <dbReference type="SAM" id="MobiDB-lite"/>
    </source>
</evidence>
<dbReference type="GO" id="GO:0010972">
    <property type="term" value="P:negative regulation of G2/M transition of mitotic cell cycle"/>
    <property type="evidence" value="ECO:0007669"/>
    <property type="project" value="InterPro"/>
</dbReference>
<dbReference type="AlphaFoldDB" id="A0A663F823"/>
<proteinExistence type="predicted"/>
<dbReference type="Ensembl" id="ENSACCT00020021938.1">
    <property type="protein sequence ID" value="ENSACCP00020021010.1"/>
    <property type="gene ID" value="ENSACCG00020014478.1"/>
</dbReference>